<dbReference type="PANTHER" id="PTHR33434">
    <property type="entry name" value="DEGV DOMAIN-CONTAINING PROTEIN DR_1986-RELATED"/>
    <property type="match status" value="1"/>
</dbReference>
<evidence type="ECO:0000313" key="4">
    <source>
        <dbReference type="Proteomes" id="UP001501166"/>
    </source>
</evidence>
<protein>
    <submittedName>
        <fullName evidence="3">DegV family protein</fullName>
    </submittedName>
</protein>
<dbReference type="InterPro" id="IPR050270">
    <property type="entry name" value="DegV_domain_contain"/>
</dbReference>
<organism evidence="3 4">
    <name type="scientific">Alkalibacterium iburiense</name>
    <dbReference type="NCBI Taxonomy" id="290589"/>
    <lineage>
        <taxon>Bacteria</taxon>
        <taxon>Bacillati</taxon>
        <taxon>Bacillota</taxon>
        <taxon>Bacilli</taxon>
        <taxon>Lactobacillales</taxon>
        <taxon>Carnobacteriaceae</taxon>
        <taxon>Alkalibacterium</taxon>
    </lineage>
</organism>
<dbReference type="InterPro" id="IPR003797">
    <property type="entry name" value="DegV"/>
</dbReference>
<proteinExistence type="predicted"/>
<dbReference type="Pfam" id="PF02645">
    <property type="entry name" value="DegV"/>
    <property type="match status" value="1"/>
</dbReference>
<dbReference type="SUPFAM" id="SSF82549">
    <property type="entry name" value="DAK1/DegV-like"/>
    <property type="match status" value="1"/>
</dbReference>
<keyword evidence="2" id="KW-0446">Lipid-binding</keyword>
<dbReference type="Gene3D" id="3.40.50.10170">
    <property type="match status" value="1"/>
</dbReference>
<sequence length="242" mass="26525">MKKGNVPKTSQVSPETVLKVLDNSRAKGEDIIYIALTSKVSGTVNVAEAIVNEYLLNYPDMKITVIDSEGGAGGGALLTLQALEMAKQGMDYETIVSITQESTKHIHYHFTLDNLKWLVKSGRLPKVAGATGDALSIKPYLSINDTGIYLKRLVRGKDRIYKRIVQDVQKGVGDFTDQLIGISHVNDLENAQKLENLIKDALFEATVQIFEVGALLSAHLGLGGVGVFYYDSKPETYMYLNS</sequence>
<evidence type="ECO:0000256" key="2">
    <source>
        <dbReference type="ARBA" id="ARBA00023121"/>
    </source>
</evidence>
<dbReference type="PROSITE" id="PS51482">
    <property type="entry name" value="DEGV"/>
    <property type="match status" value="1"/>
</dbReference>
<comment type="function">
    <text evidence="1">May bind long-chain fatty acids, such as palmitate, and may play a role in lipid transport or fatty acid metabolism.</text>
</comment>
<dbReference type="RefSeq" id="WP_343753631.1">
    <property type="nucleotide sequence ID" value="NZ_BAAACW010000027.1"/>
</dbReference>
<accession>A0ABN0X489</accession>
<evidence type="ECO:0000313" key="3">
    <source>
        <dbReference type="EMBL" id="GAA0354769.1"/>
    </source>
</evidence>
<dbReference type="PANTHER" id="PTHR33434:SF2">
    <property type="entry name" value="FATTY ACID-BINDING PROTEIN TM_1468"/>
    <property type="match status" value="1"/>
</dbReference>
<dbReference type="Gene3D" id="3.30.1180.10">
    <property type="match status" value="1"/>
</dbReference>
<dbReference type="NCBIfam" id="TIGR00762">
    <property type="entry name" value="DegV"/>
    <property type="match status" value="1"/>
</dbReference>
<name>A0ABN0X489_9LACT</name>
<gene>
    <name evidence="3" type="ORF">GCM10008932_04710</name>
</gene>
<dbReference type="EMBL" id="BAAACW010000027">
    <property type="protein sequence ID" value="GAA0354769.1"/>
    <property type="molecule type" value="Genomic_DNA"/>
</dbReference>
<evidence type="ECO:0000256" key="1">
    <source>
        <dbReference type="ARBA" id="ARBA00003238"/>
    </source>
</evidence>
<keyword evidence="4" id="KW-1185">Reference proteome</keyword>
<dbReference type="InterPro" id="IPR043168">
    <property type="entry name" value="DegV_C"/>
</dbReference>
<comment type="caution">
    <text evidence="3">The sequence shown here is derived from an EMBL/GenBank/DDBJ whole genome shotgun (WGS) entry which is preliminary data.</text>
</comment>
<dbReference type="Proteomes" id="UP001501166">
    <property type="component" value="Unassembled WGS sequence"/>
</dbReference>
<reference evidence="3 4" key="1">
    <citation type="journal article" date="2019" name="Int. J. Syst. Evol. Microbiol.">
        <title>The Global Catalogue of Microorganisms (GCM) 10K type strain sequencing project: providing services to taxonomists for standard genome sequencing and annotation.</title>
        <authorList>
            <consortium name="The Broad Institute Genomics Platform"/>
            <consortium name="The Broad Institute Genome Sequencing Center for Infectious Disease"/>
            <person name="Wu L."/>
            <person name="Ma J."/>
        </authorList>
    </citation>
    <scope>NUCLEOTIDE SEQUENCE [LARGE SCALE GENOMIC DNA]</scope>
    <source>
        <strain evidence="3 4">JCM 12662</strain>
    </source>
</reference>